<proteinExistence type="predicted"/>
<keyword evidence="1" id="KW-0175">Coiled coil</keyword>
<evidence type="ECO:0000313" key="2">
    <source>
        <dbReference type="EMBL" id="KAK6192426.1"/>
    </source>
</evidence>
<accession>A0AAN8QFW5</accession>
<protein>
    <submittedName>
        <fullName evidence="2">Uncharacterized protein</fullName>
    </submittedName>
</protein>
<gene>
    <name evidence="2" type="ORF">SNE40_003895</name>
</gene>
<sequence>MKEMFKSKLDELTETFDSKISFLKEEISADLNTERLRLDQLVNSVKTLKNEVLSIKESVQSNELTIVAFGLQYDREEIIEEKEKRLIVALGQQVSENVKITHVSRLNTKKGKPGIVKFSLENVDQKILVLRNKMKLRKSVYSDVYLTRAKSFIEIQMEQNSREMILRLPNNTDLRVNSNGRIFQKKMNAAEGSDS</sequence>
<reference evidence="2 3" key="1">
    <citation type="submission" date="2024-01" db="EMBL/GenBank/DDBJ databases">
        <title>The genome of the rayed Mediterranean limpet Patella caerulea (Linnaeus, 1758).</title>
        <authorList>
            <person name="Anh-Thu Weber A."/>
            <person name="Halstead-Nussloch G."/>
        </authorList>
    </citation>
    <scope>NUCLEOTIDE SEQUENCE [LARGE SCALE GENOMIC DNA]</scope>
    <source>
        <strain evidence="2">AATW-2023a</strain>
        <tissue evidence="2">Whole specimen</tissue>
    </source>
</reference>
<comment type="caution">
    <text evidence="2">The sequence shown here is derived from an EMBL/GenBank/DDBJ whole genome shotgun (WGS) entry which is preliminary data.</text>
</comment>
<name>A0AAN8QFW5_PATCE</name>
<evidence type="ECO:0000256" key="1">
    <source>
        <dbReference type="SAM" id="Coils"/>
    </source>
</evidence>
<evidence type="ECO:0000313" key="3">
    <source>
        <dbReference type="Proteomes" id="UP001347796"/>
    </source>
</evidence>
<dbReference type="Proteomes" id="UP001347796">
    <property type="component" value="Unassembled WGS sequence"/>
</dbReference>
<feature type="coiled-coil region" evidence="1">
    <location>
        <begin position="31"/>
        <end position="58"/>
    </location>
</feature>
<keyword evidence="3" id="KW-1185">Reference proteome</keyword>
<organism evidence="2 3">
    <name type="scientific">Patella caerulea</name>
    <name type="common">Rayed Mediterranean limpet</name>
    <dbReference type="NCBI Taxonomy" id="87958"/>
    <lineage>
        <taxon>Eukaryota</taxon>
        <taxon>Metazoa</taxon>
        <taxon>Spiralia</taxon>
        <taxon>Lophotrochozoa</taxon>
        <taxon>Mollusca</taxon>
        <taxon>Gastropoda</taxon>
        <taxon>Patellogastropoda</taxon>
        <taxon>Patelloidea</taxon>
        <taxon>Patellidae</taxon>
        <taxon>Patella</taxon>
    </lineage>
</organism>
<dbReference type="EMBL" id="JAZGQO010000002">
    <property type="protein sequence ID" value="KAK6192426.1"/>
    <property type="molecule type" value="Genomic_DNA"/>
</dbReference>
<dbReference type="AlphaFoldDB" id="A0AAN8QFW5"/>